<reference evidence="1" key="1">
    <citation type="submission" date="2022-10" db="EMBL/GenBank/DDBJ databases">
        <title>The complete genomes of actinobacterial strains from the NBC collection.</title>
        <authorList>
            <person name="Joergensen T.S."/>
            <person name="Alvarez Arevalo M."/>
            <person name="Sterndorff E.B."/>
            <person name="Faurdal D."/>
            <person name="Vuksanovic O."/>
            <person name="Mourched A.-S."/>
            <person name="Charusanti P."/>
            <person name="Shaw S."/>
            <person name="Blin K."/>
            <person name="Weber T."/>
        </authorList>
    </citation>
    <scope>NUCLEOTIDE SEQUENCE</scope>
    <source>
        <strain evidence="1">NBC_01482</strain>
    </source>
</reference>
<evidence type="ECO:0000313" key="1">
    <source>
        <dbReference type="EMBL" id="WUV45497.1"/>
    </source>
</evidence>
<evidence type="ECO:0008006" key="3">
    <source>
        <dbReference type="Google" id="ProtNLM"/>
    </source>
</evidence>
<gene>
    <name evidence="1" type="ORF">OG563_41425</name>
</gene>
<name>A0ABZ1YQG9_9NOCA</name>
<organism evidence="1 2">
    <name type="scientific">Nocardia vinacea</name>
    <dbReference type="NCBI Taxonomy" id="96468"/>
    <lineage>
        <taxon>Bacteria</taxon>
        <taxon>Bacillati</taxon>
        <taxon>Actinomycetota</taxon>
        <taxon>Actinomycetes</taxon>
        <taxon>Mycobacteriales</taxon>
        <taxon>Nocardiaceae</taxon>
        <taxon>Nocardia</taxon>
    </lineage>
</organism>
<keyword evidence="2" id="KW-1185">Reference proteome</keyword>
<protein>
    <recommendedName>
        <fullName evidence="3">MarR family transcriptional regulator</fullName>
    </recommendedName>
</protein>
<dbReference type="Proteomes" id="UP001432062">
    <property type="component" value="Chromosome"/>
</dbReference>
<dbReference type="EMBL" id="CP109441">
    <property type="protein sequence ID" value="WUV45497.1"/>
    <property type="molecule type" value="Genomic_DNA"/>
</dbReference>
<proteinExistence type="predicted"/>
<dbReference type="RefSeq" id="WP_327098706.1">
    <property type="nucleotide sequence ID" value="NZ_CP109149.1"/>
</dbReference>
<sequence length="40" mass="4567">MDATRATRRQAVHERLSSWAENDLATLAELLHRLDAEFGD</sequence>
<evidence type="ECO:0000313" key="2">
    <source>
        <dbReference type="Proteomes" id="UP001432062"/>
    </source>
</evidence>
<accession>A0ABZ1YQG9</accession>